<reference evidence="1 2" key="1">
    <citation type="submission" date="2017-11" db="EMBL/GenBank/DDBJ databases">
        <title>Bacillus camelliae sp. nov., isolated from pu'er tea.</title>
        <authorList>
            <person name="Niu L."/>
        </authorList>
    </citation>
    <scope>NUCLEOTIDE SEQUENCE [LARGE SCALE GENOMIC DNA]</scope>
    <source>
        <strain evidence="1 2">7578-1</strain>
    </source>
</reference>
<dbReference type="AlphaFoldDB" id="A0A2N3LPG5"/>
<dbReference type="Proteomes" id="UP000233440">
    <property type="component" value="Unassembled WGS sequence"/>
</dbReference>
<evidence type="ECO:0000313" key="2">
    <source>
        <dbReference type="Proteomes" id="UP000233440"/>
    </source>
</evidence>
<accession>A0A2N3LPG5</accession>
<proteinExistence type="predicted"/>
<dbReference type="Gene3D" id="3.30.300.20">
    <property type="match status" value="1"/>
</dbReference>
<gene>
    <name evidence="1" type="ORF">CWO92_04720</name>
</gene>
<dbReference type="InterPro" id="IPR015946">
    <property type="entry name" value="KH_dom-like_a/b"/>
</dbReference>
<dbReference type="EMBL" id="PIQO01000002">
    <property type="protein sequence ID" value="PKR86403.1"/>
    <property type="molecule type" value="Genomic_DNA"/>
</dbReference>
<name>A0A2N3LPG5_9BACI</name>
<organism evidence="1 2">
    <name type="scientific">Heyndrickxia camelliae</name>
    <dbReference type="NCBI Taxonomy" id="1707093"/>
    <lineage>
        <taxon>Bacteria</taxon>
        <taxon>Bacillati</taxon>
        <taxon>Bacillota</taxon>
        <taxon>Bacilli</taxon>
        <taxon>Bacillales</taxon>
        <taxon>Bacillaceae</taxon>
        <taxon>Heyndrickxia</taxon>
    </lineage>
</organism>
<sequence>MVTGGIKSKDYFSRKYYTVEYFNKLAVELEGIEKEMARKLVEIAHQVCSYSNTTRGSFEVSIKIVQL</sequence>
<dbReference type="SUPFAM" id="SSF82784">
    <property type="entry name" value="OsmC-like"/>
    <property type="match status" value="1"/>
</dbReference>
<protein>
    <submittedName>
        <fullName evidence="1">Uncharacterized protein</fullName>
    </submittedName>
</protein>
<keyword evidence="2" id="KW-1185">Reference proteome</keyword>
<dbReference type="InterPro" id="IPR036102">
    <property type="entry name" value="OsmC/Ohrsf"/>
</dbReference>
<comment type="caution">
    <text evidence="1">The sequence shown here is derived from an EMBL/GenBank/DDBJ whole genome shotgun (WGS) entry which is preliminary data.</text>
</comment>
<evidence type="ECO:0000313" key="1">
    <source>
        <dbReference type="EMBL" id="PKR86403.1"/>
    </source>
</evidence>